<feature type="transmembrane region" description="Helical" evidence="1">
    <location>
        <begin position="9"/>
        <end position="28"/>
    </location>
</feature>
<feature type="transmembrane region" description="Helical" evidence="1">
    <location>
        <begin position="161"/>
        <end position="183"/>
    </location>
</feature>
<feature type="transmembrane region" description="Helical" evidence="1">
    <location>
        <begin position="195"/>
        <end position="218"/>
    </location>
</feature>
<feature type="transmembrane region" description="Helical" evidence="1">
    <location>
        <begin position="238"/>
        <end position="256"/>
    </location>
</feature>
<keyword evidence="1" id="KW-0812">Transmembrane</keyword>
<keyword evidence="1" id="KW-1133">Transmembrane helix</keyword>
<name>A0A1F8H587_9BACT</name>
<feature type="transmembrane region" description="Helical" evidence="1">
    <location>
        <begin position="58"/>
        <end position="77"/>
    </location>
</feature>
<dbReference type="Proteomes" id="UP000178155">
    <property type="component" value="Unassembled WGS sequence"/>
</dbReference>
<feature type="transmembrane region" description="Helical" evidence="1">
    <location>
        <begin position="138"/>
        <end position="155"/>
    </location>
</feature>
<evidence type="ECO:0008006" key="4">
    <source>
        <dbReference type="Google" id="ProtNLM"/>
    </source>
</evidence>
<organism evidence="2 3">
    <name type="scientific">Candidatus Yanofskybacteria bacterium RIFCSPLOWO2_02_FULL_47_9b</name>
    <dbReference type="NCBI Taxonomy" id="1802708"/>
    <lineage>
        <taxon>Bacteria</taxon>
        <taxon>Candidatus Yanofskyibacteriota</taxon>
    </lineage>
</organism>
<gene>
    <name evidence="2" type="ORF">A3I39_02555</name>
</gene>
<evidence type="ECO:0000256" key="1">
    <source>
        <dbReference type="SAM" id="Phobius"/>
    </source>
</evidence>
<dbReference type="EMBL" id="MGKW01000049">
    <property type="protein sequence ID" value="OGN32757.1"/>
    <property type="molecule type" value="Genomic_DNA"/>
</dbReference>
<dbReference type="AlphaFoldDB" id="A0A1F8H587"/>
<proteinExistence type="predicted"/>
<sequence length="261" mass="31059">MKQRKKNSLDYLIVIIFPLIATFVTIYFHTTQVTSLLLFFITPAVYLTVKIPWVLKKGLIYVLASIPFTIIIDYFAIKDGSWWVYTIFPFRVLNGIPMEDFIWCASWFYYIIVFYEYFIDEPRGGKDCRLNRRWKKLLAGWSIIAVLLLVFYEFIQQNITLPYFYAAFGISLGLIPLIGFLIWHPKIIHKFLPVALYFLVVNFLHEISALSANQWYFPGEHFIGWIQVLQFRFPIEEFSMWMVLGASYALTWYEYFEDDAR</sequence>
<reference evidence="2 3" key="1">
    <citation type="journal article" date="2016" name="Nat. Commun.">
        <title>Thousands of microbial genomes shed light on interconnected biogeochemical processes in an aquifer system.</title>
        <authorList>
            <person name="Anantharaman K."/>
            <person name="Brown C.T."/>
            <person name="Hug L.A."/>
            <person name="Sharon I."/>
            <person name="Castelle C.J."/>
            <person name="Probst A.J."/>
            <person name="Thomas B.C."/>
            <person name="Singh A."/>
            <person name="Wilkins M.J."/>
            <person name="Karaoz U."/>
            <person name="Brodie E.L."/>
            <person name="Williams K.H."/>
            <person name="Hubbard S.S."/>
            <person name="Banfield J.F."/>
        </authorList>
    </citation>
    <scope>NUCLEOTIDE SEQUENCE [LARGE SCALE GENOMIC DNA]</scope>
</reference>
<protein>
    <recommendedName>
        <fullName evidence="4">Lycopene cyclase domain-containing protein</fullName>
    </recommendedName>
</protein>
<feature type="transmembrane region" description="Helical" evidence="1">
    <location>
        <begin position="34"/>
        <end position="51"/>
    </location>
</feature>
<accession>A0A1F8H587</accession>
<evidence type="ECO:0000313" key="3">
    <source>
        <dbReference type="Proteomes" id="UP000178155"/>
    </source>
</evidence>
<feature type="transmembrane region" description="Helical" evidence="1">
    <location>
        <begin position="100"/>
        <end position="118"/>
    </location>
</feature>
<keyword evidence="1" id="KW-0472">Membrane</keyword>
<comment type="caution">
    <text evidence="2">The sequence shown here is derived from an EMBL/GenBank/DDBJ whole genome shotgun (WGS) entry which is preliminary data.</text>
</comment>
<evidence type="ECO:0000313" key="2">
    <source>
        <dbReference type="EMBL" id="OGN32757.1"/>
    </source>
</evidence>